<dbReference type="AlphaFoldDB" id="A0A0R3WDV1"/>
<dbReference type="Pfam" id="PF00375">
    <property type="entry name" value="SDF"/>
    <property type="match status" value="1"/>
</dbReference>
<evidence type="ECO:0000256" key="4">
    <source>
        <dbReference type="ARBA" id="ARBA00022989"/>
    </source>
</evidence>
<evidence type="ECO:0000313" key="7">
    <source>
        <dbReference type="WBParaSite" id="TASK_0000896001-mRNA-1"/>
    </source>
</evidence>
<evidence type="ECO:0000256" key="5">
    <source>
        <dbReference type="ARBA" id="ARBA00023136"/>
    </source>
</evidence>
<keyword evidence="4" id="KW-1133">Transmembrane helix</keyword>
<dbReference type="Gene3D" id="1.10.3860.10">
    <property type="entry name" value="Sodium:dicarboxylate symporter"/>
    <property type="match status" value="1"/>
</dbReference>
<dbReference type="GO" id="GO:0015175">
    <property type="term" value="F:neutral L-amino acid transmembrane transporter activity"/>
    <property type="evidence" value="ECO:0007669"/>
    <property type="project" value="TreeGrafter"/>
</dbReference>
<dbReference type="PRINTS" id="PR00173">
    <property type="entry name" value="EDTRNSPORT"/>
</dbReference>
<keyword evidence="5" id="KW-0472">Membrane</keyword>
<keyword evidence="6" id="KW-0769">Symport</keyword>
<dbReference type="InterPro" id="IPR036458">
    <property type="entry name" value="Na:dicarbo_symporter_sf"/>
</dbReference>
<organism evidence="7">
    <name type="scientific">Taenia asiatica</name>
    <name type="common">Asian tapeworm</name>
    <dbReference type="NCBI Taxonomy" id="60517"/>
    <lineage>
        <taxon>Eukaryota</taxon>
        <taxon>Metazoa</taxon>
        <taxon>Spiralia</taxon>
        <taxon>Lophotrochozoa</taxon>
        <taxon>Platyhelminthes</taxon>
        <taxon>Cestoda</taxon>
        <taxon>Eucestoda</taxon>
        <taxon>Cyclophyllidea</taxon>
        <taxon>Taeniidae</taxon>
        <taxon>Taenia</taxon>
    </lineage>
</organism>
<evidence type="ECO:0000256" key="2">
    <source>
        <dbReference type="ARBA" id="ARBA00022448"/>
    </source>
</evidence>
<dbReference type="InterPro" id="IPR050746">
    <property type="entry name" value="DAACS"/>
</dbReference>
<dbReference type="InterPro" id="IPR001991">
    <property type="entry name" value="Na-dicarboxylate_symporter"/>
</dbReference>
<comment type="subcellular location">
    <subcellularLocation>
        <location evidence="1 6">Membrane</location>
        <topology evidence="1 6">Multi-pass membrane protein</topology>
    </subcellularLocation>
</comment>
<dbReference type="STRING" id="60517.A0A0R3WDV1"/>
<comment type="similarity">
    <text evidence="6">Belongs to the dicarboxylate/amino acid:cation symporter (DAACS) (TC 2.A.23) family.</text>
</comment>
<dbReference type="SUPFAM" id="SSF118215">
    <property type="entry name" value="Proton glutamate symport protein"/>
    <property type="match status" value="1"/>
</dbReference>
<dbReference type="PANTHER" id="PTHR11958">
    <property type="entry name" value="SODIUM/DICARBOXYLATE SYMPORTER-RELATED"/>
    <property type="match status" value="1"/>
</dbReference>
<sequence length="148" mass="15714">LDKYGVSQSVSRLICPIAATLKGDGPAAFIAASVIFIAQNARMELNVGQIFTILFLTFTSSLATPNIPSASIVLTVTILSSIGAPTEGAGILFAMEWLLDRCRSGSGALSILFVAATAEAINDRMQKRKKVEDTEFFTEVSEDPTSPV</sequence>
<evidence type="ECO:0000256" key="3">
    <source>
        <dbReference type="ARBA" id="ARBA00022692"/>
    </source>
</evidence>
<name>A0A0R3WDV1_TAEAS</name>
<keyword evidence="3" id="KW-0812">Transmembrane</keyword>
<dbReference type="WBParaSite" id="TASK_0000896001-mRNA-1">
    <property type="protein sequence ID" value="TASK_0000896001-mRNA-1"/>
    <property type="gene ID" value="TASK_0000896001"/>
</dbReference>
<reference evidence="7" key="1">
    <citation type="submission" date="2017-02" db="UniProtKB">
        <authorList>
            <consortium name="WormBaseParasite"/>
        </authorList>
    </citation>
    <scope>IDENTIFICATION</scope>
</reference>
<dbReference type="GO" id="GO:0005313">
    <property type="term" value="F:L-glutamate transmembrane transporter activity"/>
    <property type="evidence" value="ECO:0007669"/>
    <property type="project" value="TreeGrafter"/>
</dbReference>
<dbReference type="PANTHER" id="PTHR11958:SF63">
    <property type="entry name" value="AMINO ACID TRANSPORTER"/>
    <property type="match status" value="1"/>
</dbReference>
<evidence type="ECO:0000256" key="6">
    <source>
        <dbReference type="RuleBase" id="RU361216"/>
    </source>
</evidence>
<dbReference type="GO" id="GO:0015501">
    <property type="term" value="F:glutamate:sodium symporter activity"/>
    <property type="evidence" value="ECO:0007669"/>
    <property type="project" value="TreeGrafter"/>
</dbReference>
<evidence type="ECO:0000256" key="1">
    <source>
        <dbReference type="ARBA" id="ARBA00004141"/>
    </source>
</evidence>
<keyword evidence="2 6" id="KW-0813">Transport</keyword>
<protein>
    <recommendedName>
        <fullName evidence="6">Amino acid transporter</fullName>
    </recommendedName>
</protein>
<accession>A0A0R3WDV1</accession>
<proteinExistence type="inferred from homology"/>
<dbReference type="GO" id="GO:0005886">
    <property type="term" value="C:plasma membrane"/>
    <property type="evidence" value="ECO:0007669"/>
    <property type="project" value="TreeGrafter"/>
</dbReference>